<dbReference type="Proteomes" id="UP000637774">
    <property type="component" value="Unassembled WGS sequence"/>
</dbReference>
<dbReference type="InterPro" id="IPR050553">
    <property type="entry name" value="Thioredoxin_ResA/DsbE_sf"/>
</dbReference>
<organism evidence="6 7">
    <name type="scientific">Hymenobacter frigidus</name>
    <dbReference type="NCBI Taxonomy" id="1524095"/>
    <lineage>
        <taxon>Bacteria</taxon>
        <taxon>Pseudomonadati</taxon>
        <taxon>Bacteroidota</taxon>
        <taxon>Cytophagia</taxon>
        <taxon>Cytophagales</taxon>
        <taxon>Hymenobacteraceae</taxon>
        <taxon>Hymenobacter</taxon>
    </lineage>
</organism>
<dbReference type="InterPro" id="IPR036249">
    <property type="entry name" value="Thioredoxin-like_sf"/>
</dbReference>
<keyword evidence="4" id="KW-0676">Redox-active center</keyword>
<comment type="subcellular location">
    <subcellularLocation>
        <location evidence="1">Cell envelope</location>
    </subcellularLocation>
</comment>
<dbReference type="CDD" id="cd02966">
    <property type="entry name" value="TlpA_like_family"/>
    <property type="match status" value="1"/>
</dbReference>
<reference evidence="7" key="1">
    <citation type="journal article" date="2019" name="Int. J. Syst. Evol. Microbiol.">
        <title>The Global Catalogue of Microorganisms (GCM) 10K type strain sequencing project: providing services to taxonomists for standard genome sequencing and annotation.</title>
        <authorList>
            <consortium name="The Broad Institute Genomics Platform"/>
            <consortium name="The Broad Institute Genome Sequencing Center for Infectious Disease"/>
            <person name="Wu L."/>
            <person name="Ma J."/>
        </authorList>
    </citation>
    <scope>NUCLEOTIDE SEQUENCE [LARGE SCALE GENOMIC DNA]</scope>
    <source>
        <strain evidence="7">CGMCC 1.14966</strain>
    </source>
</reference>
<sequence length="486" mass="54974">MLSGRVSGPTTDSVAVSVRENPLDPKEKLFRVPLNDKGEFKLLVSVVGPTKADLVYGDDVAPLFLDPGTDIDVRFKGSDMSGTLKFKPNDVPSGFATKLRNRANLTDEQRHRQQAANANNYLVEADAQFVENDGFQVLPDNIQLYEAPFLSFLEYRRKHQFEFLEDHAARQSFTQDFYNYAHAEVVYAYANDKLTYQDLREQVVNTEGRLKMAPDYYNFLREPGLLNEPTAVQSELYHEFLINYIHFAVAQDKHQRSDPDFYPASYALASKKLNGSIRTIILGRVLQEAFRFGHVKQSAAMLTDFRNYDPKNQYYPTLQTDFNRHKSFAIGAPAPDFKLASATGDTVHLHDFVGKLVYINFWKTTNGLCLRDLAYAQELMRKFEGKNITFVNIALDENEQAWRSLVTIKKLPGVQVRASGGGLRSAIAKEYALQEVPTYFLVGEDGTFLNTKPKRLSSRAAVDEINQSFGKASTYTSAIEFAPTKK</sequence>
<feature type="domain" description="Thioredoxin" evidence="5">
    <location>
        <begin position="328"/>
        <end position="474"/>
    </location>
</feature>
<gene>
    <name evidence="6" type="ORF">GCM10011495_30350</name>
</gene>
<dbReference type="PANTHER" id="PTHR42852">
    <property type="entry name" value="THIOL:DISULFIDE INTERCHANGE PROTEIN DSBE"/>
    <property type="match status" value="1"/>
</dbReference>
<evidence type="ECO:0000256" key="1">
    <source>
        <dbReference type="ARBA" id="ARBA00004196"/>
    </source>
</evidence>
<dbReference type="PANTHER" id="PTHR42852:SF6">
    <property type="entry name" value="THIOL:DISULFIDE INTERCHANGE PROTEIN DSBE"/>
    <property type="match status" value="1"/>
</dbReference>
<evidence type="ECO:0000256" key="4">
    <source>
        <dbReference type="ARBA" id="ARBA00023284"/>
    </source>
</evidence>
<accession>A0ABQ2AC00</accession>
<evidence type="ECO:0000313" key="6">
    <source>
        <dbReference type="EMBL" id="GGH88632.1"/>
    </source>
</evidence>
<dbReference type="InterPro" id="IPR013740">
    <property type="entry name" value="Redoxin"/>
</dbReference>
<keyword evidence="2" id="KW-0201">Cytochrome c-type biogenesis</keyword>
<proteinExistence type="predicted"/>
<keyword evidence="3" id="KW-1015">Disulfide bond</keyword>
<name>A0ABQ2AC00_9BACT</name>
<dbReference type="EMBL" id="BMGY01000033">
    <property type="protein sequence ID" value="GGH88632.1"/>
    <property type="molecule type" value="Genomic_DNA"/>
</dbReference>
<evidence type="ECO:0000259" key="5">
    <source>
        <dbReference type="PROSITE" id="PS51352"/>
    </source>
</evidence>
<evidence type="ECO:0000313" key="7">
    <source>
        <dbReference type="Proteomes" id="UP000637774"/>
    </source>
</evidence>
<dbReference type="SUPFAM" id="SSF52833">
    <property type="entry name" value="Thioredoxin-like"/>
    <property type="match status" value="1"/>
</dbReference>
<comment type="caution">
    <text evidence="6">The sequence shown here is derived from an EMBL/GenBank/DDBJ whole genome shotgun (WGS) entry which is preliminary data.</text>
</comment>
<evidence type="ECO:0000256" key="3">
    <source>
        <dbReference type="ARBA" id="ARBA00023157"/>
    </source>
</evidence>
<dbReference type="Gene3D" id="3.40.30.10">
    <property type="entry name" value="Glutaredoxin"/>
    <property type="match status" value="1"/>
</dbReference>
<dbReference type="InterPro" id="IPR013766">
    <property type="entry name" value="Thioredoxin_domain"/>
</dbReference>
<dbReference type="Pfam" id="PF08534">
    <property type="entry name" value="Redoxin"/>
    <property type="match status" value="1"/>
</dbReference>
<evidence type="ECO:0000256" key="2">
    <source>
        <dbReference type="ARBA" id="ARBA00022748"/>
    </source>
</evidence>
<keyword evidence="7" id="KW-1185">Reference proteome</keyword>
<dbReference type="PROSITE" id="PS51352">
    <property type="entry name" value="THIOREDOXIN_2"/>
    <property type="match status" value="1"/>
</dbReference>
<protein>
    <recommendedName>
        <fullName evidence="5">Thioredoxin domain-containing protein</fullName>
    </recommendedName>
</protein>